<accession>A0A482MSJ5</accession>
<feature type="compositionally biased region" description="Basic and acidic residues" evidence="1">
    <location>
        <begin position="158"/>
        <end position="170"/>
    </location>
</feature>
<evidence type="ECO:0000256" key="1">
    <source>
        <dbReference type="SAM" id="MobiDB-lite"/>
    </source>
</evidence>
<protein>
    <submittedName>
        <fullName evidence="2">Uncharacterized protein</fullName>
    </submittedName>
</protein>
<feature type="compositionally biased region" description="Basic and acidic residues" evidence="1">
    <location>
        <begin position="75"/>
        <end position="84"/>
    </location>
</feature>
<dbReference type="Proteomes" id="UP000307461">
    <property type="component" value="Segment"/>
</dbReference>
<name>A0A482MSJ5_9CAUD</name>
<feature type="compositionally biased region" description="Basic and acidic residues" evidence="1">
    <location>
        <begin position="188"/>
        <end position="197"/>
    </location>
</feature>
<proteinExistence type="predicted"/>
<evidence type="ECO:0000313" key="3">
    <source>
        <dbReference type="Proteomes" id="UP000307461"/>
    </source>
</evidence>
<organism evidence="2 3">
    <name type="scientific">Escherichia phage PTXU04</name>
    <dbReference type="NCBI Taxonomy" id="2508206"/>
    <lineage>
        <taxon>Viruses</taxon>
        <taxon>Duplodnaviria</taxon>
        <taxon>Heunggongvirae</taxon>
        <taxon>Uroviricota</taxon>
        <taxon>Caudoviricetes</taxon>
        <taxon>Xuquatrovirus</taxon>
        <taxon>Xuquatrovirus PTXU04</taxon>
    </lineage>
</organism>
<sequence>MSIGEALAAMFAGAAGEAAGNRATEIRDEEKARLAEARELKMMALQQKYQTSEREASQAYGTSERKDTQAYNSAEKQKDRDFQSSERQASQAFQAGENAKSRAAQAGSDGVGPNGKRLQGTPQMEKDEDGNMTGRMIFTYRDGTVQVKAIDDLPGGDADTKSSKAQRESDAAAYAKKRVSEQAGLLSSDKEDFKDYGGSRTKAEEAYKQEYLNKNKGGGSNEELPGSGPKFQEGADLATKEAEKGYTANQQAMIARVKEKYPDASDDQIAAAIRANPQYAPMFK</sequence>
<feature type="region of interest" description="Disordered" evidence="1">
    <location>
        <begin position="210"/>
        <end position="246"/>
    </location>
</feature>
<gene>
    <name evidence="2" type="ORF">PTXU04_00024</name>
</gene>
<evidence type="ECO:0000313" key="2">
    <source>
        <dbReference type="EMBL" id="QBQ76638.1"/>
    </source>
</evidence>
<feature type="region of interest" description="Disordered" evidence="1">
    <location>
        <begin position="150"/>
        <end position="197"/>
    </location>
</feature>
<feature type="region of interest" description="Disordered" evidence="1">
    <location>
        <begin position="45"/>
        <end position="137"/>
    </location>
</feature>
<dbReference type="EMBL" id="MK373772">
    <property type="protein sequence ID" value="QBQ76638.1"/>
    <property type="molecule type" value="Genomic_DNA"/>
</dbReference>
<reference evidence="2 3" key="1">
    <citation type="submission" date="2019-01" db="EMBL/GenBank/DDBJ databases">
        <title>Still something new to discover - new insights into E. coli phage diversity and taxonomy.</title>
        <authorList>
            <person name="Korf I.H.E."/>
            <person name="Adriaennsens E."/>
            <person name="Dreiseikelmann B."/>
            <person name="Kropinski A."/>
            <person name="Nimtz M."/>
            <person name="Meier-Kolthoff J.P."/>
            <person name="Rohde M."/>
            <person name="van Raaij M."/>
            <person name="Wittmann J."/>
        </authorList>
    </citation>
    <scope>NUCLEOTIDE SEQUENCE [LARGE SCALE GENOMIC DNA]</scope>
</reference>
<keyword evidence="3" id="KW-1185">Reference proteome</keyword>